<sequence>MGSRIILGTAALVSMTACEAAEEPGKAGADGREAEQAEGAPPSFVFSVDRAITAEDAIPQILNAGHPQLAAACAEYPGALIRVFNPLTLGTYEDVTCSAVLDGEGTGKANAALANAEGGGPIGEAQQELSPFSIGCGVFVGAAALVAQFGVCPRARTERARKRCDSWTGGEFVGLGVLCGLF</sequence>
<accession>A0A4P2R3V3</accession>
<organism evidence="1 2">
    <name type="scientific">Sorangium cellulosum</name>
    <name type="common">Polyangium cellulosum</name>
    <dbReference type="NCBI Taxonomy" id="56"/>
    <lineage>
        <taxon>Bacteria</taxon>
        <taxon>Pseudomonadati</taxon>
        <taxon>Myxococcota</taxon>
        <taxon>Polyangia</taxon>
        <taxon>Polyangiales</taxon>
        <taxon>Polyangiaceae</taxon>
        <taxon>Sorangium</taxon>
    </lineage>
</organism>
<gene>
    <name evidence="1" type="ORF">SOCE836_095030</name>
</gene>
<dbReference type="Proteomes" id="UP000295497">
    <property type="component" value="Chromosome"/>
</dbReference>
<dbReference type="PROSITE" id="PS51257">
    <property type="entry name" value="PROKAR_LIPOPROTEIN"/>
    <property type="match status" value="1"/>
</dbReference>
<evidence type="ECO:0000313" key="2">
    <source>
        <dbReference type="Proteomes" id="UP000295497"/>
    </source>
</evidence>
<dbReference type="AlphaFoldDB" id="A0A4P2R3V3"/>
<proteinExistence type="predicted"/>
<dbReference type="EMBL" id="CP012672">
    <property type="protein sequence ID" value="AUX37281.1"/>
    <property type="molecule type" value="Genomic_DNA"/>
</dbReference>
<evidence type="ECO:0000313" key="1">
    <source>
        <dbReference type="EMBL" id="AUX37281.1"/>
    </source>
</evidence>
<name>A0A4P2R3V3_SORCE</name>
<reference evidence="1 2" key="1">
    <citation type="submission" date="2015-09" db="EMBL/GenBank/DDBJ databases">
        <title>Sorangium comparison.</title>
        <authorList>
            <person name="Zaburannyi N."/>
            <person name="Bunk B."/>
            <person name="Overmann J."/>
            <person name="Mueller R."/>
        </authorList>
    </citation>
    <scope>NUCLEOTIDE SEQUENCE [LARGE SCALE GENOMIC DNA]</scope>
    <source>
        <strain evidence="1 2">So ce836</strain>
    </source>
</reference>
<dbReference type="RefSeq" id="WP_129579936.1">
    <property type="nucleotide sequence ID" value="NZ_CP012672.1"/>
</dbReference>
<protein>
    <submittedName>
        <fullName evidence="1">Uncharacterized protein</fullName>
    </submittedName>
</protein>